<accession>A0A6J5RQJ7</accession>
<sequence>MADIEAQSQLIDGYSSMATRDNRYDTQNSLLTDGYSSLEIFAITGFAASEGLLIDGYNSSADFTKHFESQKPPFAGSGGGGTPTTTYYKMRGYYVAGLVYEVYVVADAPSSTPPSGHILANVVVIDTWTI</sequence>
<name>A0A6J5RQJ7_9CAUD</name>
<proteinExistence type="predicted"/>
<protein>
    <submittedName>
        <fullName evidence="1">Uncharacterized protein</fullName>
    </submittedName>
</protein>
<organism evidence="1">
    <name type="scientific">uncultured Caudovirales phage</name>
    <dbReference type="NCBI Taxonomy" id="2100421"/>
    <lineage>
        <taxon>Viruses</taxon>
        <taxon>Duplodnaviria</taxon>
        <taxon>Heunggongvirae</taxon>
        <taxon>Uroviricota</taxon>
        <taxon>Caudoviricetes</taxon>
        <taxon>Peduoviridae</taxon>
        <taxon>Maltschvirus</taxon>
        <taxon>Maltschvirus maltsch</taxon>
    </lineage>
</organism>
<dbReference type="EMBL" id="LR797252">
    <property type="protein sequence ID" value="CAB4196547.1"/>
    <property type="molecule type" value="Genomic_DNA"/>
</dbReference>
<reference evidence="1" key="1">
    <citation type="submission" date="2020-05" db="EMBL/GenBank/DDBJ databases">
        <authorList>
            <person name="Chiriac C."/>
            <person name="Salcher M."/>
            <person name="Ghai R."/>
            <person name="Kavagutti S V."/>
        </authorList>
    </citation>
    <scope>NUCLEOTIDE SEQUENCE</scope>
</reference>
<evidence type="ECO:0000313" key="1">
    <source>
        <dbReference type="EMBL" id="CAB4196547.1"/>
    </source>
</evidence>
<gene>
    <name evidence="1" type="ORF">UFOVP1290_67</name>
</gene>